<dbReference type="InterPro" id="IPR029063">
    <property type="entry name" value="SAM-dependent_MTases_sf"/>
</dbReference>
<sequence>MTAVLSLERGAAPKLASLIAGVAGGSLPVRLRAWDGSEAGPATGPTLVIRDRQALRRLLWSPNELGIAQAYIAGEIDVEGDLRDGLRQVWQHARSNSLAGFSLSWADRLRALRTVLSLGVLGSRPAAPEIEARIDGSLHSRERDRAAIAYHYDLSNRFYQLILDARMAYSCAYWTSDAPGYGLAEAQTDKLDLICQKLGLEPGMRLLDIGCGWGALALHAARNYGVRVTGVTLSAQQREFVLERVGDLPVEIRLQDYRDVTDGPYDAISTIEMGEHVGEDQYPVFAAQLHNLVRPGGKVLVQQMSRGANAPGGGAFIESYVAPDMHMRPLGRTIDLLAGSGLEVRGVQALREHYVRTVSAWHDTLESRWSEAVALVGEPMARVWRLYLVGGALAFEEGRMGVDQILLQRNS</sequence>
<dbReference type="InterPro" id="IPR050723">
    <property type="entry name" value="CFA/CMAS"/>
</dbReference>
<comment type="caution">
    <text evidence="6">The sequence shown here is derived from an EMBL/GenBank/DDBJ whole genome shotgun (WGS) entry which is preliminary data.</text>
</comment>
<dbReference type="InterPro" id="IPR003333">
    <property type="entry name" value="CMAS"/>
</dbReference>
<reference evidence="6" key="1">
    <citation type="submission" date="2021-03" db="EMBL/GenBank/DDBJ databases">
        <title>Whole genome shotgun sequence of Actinoplanes consettensis NBRC 14913.</title>
        <authorList>
            <person name="Komaki H."/>
            <person name="Tamura T."/>
        </authorList>
    </citation>
    <scope>NUCLEOTIDE SEQUENCE</scope>
    <source>
        <strain evidence="6">NBRC 14913</strain>
    </source>
</reference>
<keyword evidence="3" id="KW-0808">Transferase</keyword>
<dbReference type="AlphaFoldDB" id="A0A919SQE0"/>
<keyword evidence="5" id="KW-0443">Lipid metabolism</keyword>
<dbReference type="GO" id="GO:0008168">
    <property type="term" value="F:methyltransferase activity"/>
    <property type="evidence" value="ECO:0007669"/>
    <property type="project" value="UniProtKB-KW"/>
</dbReference>
<evidence type="ECO:0000256" key="2">
    <source>
        <dbReference type="ARBA" id="ARBA00022603"/>
    </source>
</evidence>
<dbReference type="PANTHER" id="PTHR43667:SF1">
    <property type="entry name" value="CYCLOPROPANE-FATTY-ACYL-PHOSPHOLIPID SYNTHASE"/>
    <property type="match status" value="1"/>
</dbReference>
<evidence type="ECO:0000256" key="3">
    <source>
        <dbReference type="ARBA" id="ARBA00022679"/>
    </source>
</evidence>
<evidence type="ECO:0000313" key="6">
    <source>
        <dbReference type="EMBL" id="GIM75741.1"/>
    </source>
</evidence>
<dbReference type="EMBL" id="BOQP01000025">
    <property type="protein sequence ID" value="GIM75741.1"/>
    <property type="molecule type" value="Genomic_DNA"/>
</dbReference>
<dbReference type="SUPFAM" id="SSF53335">
    <property type="entry name" value="S-adenosyl-L-methionine-dependent methyltransferases"/>
    <property type="match status" value="1"/>
</dbReference>
<dbReference type="RefSeq" id="WP_212999371.1">
    <property type="nucleotide sequence ID" value="NZ_BAAATW010000001.1"/>
</dbReference>
<evidence type="ECO:0000256" key="5">
    <source>
        <dbReference type="ARBA" id="ARBA00023098"/>
    </source>
</evidence>
<keyword evidence="7" id="KW-1185">Reference proteome</keyword>
<comment type="similarity">
    <text evidence="1">Belongs to the CFA/CMAS family.</text>
</comment>
<protein>
    <submittedName>
        <fullName evidence="6">Cyclopropane-fatty-acyl-phospholipid synthase</fullName>
    </submittedName>
</protein>
<dbReference type="PIRSF" id="PIRSF003085">
    <property type="entry name" value="CMAS"/>
    <property type="match status" value="1"/>
</dbReference>
<dbReference type="Gene3D" id="3.40.50.150">
    <property type="entry name" value="Vaccinia Virus protein VP39"/>
    <property type="match status" value="1"/>
</dbReference>
<dbReference type="Pfam" id="PF02353">
    <property type="entry name" value="CMAS"/>
    <property type="match status" value="1"/>
</dbReference>
<keyword evidence="2" id="KW-0489">Methyltransferase</keyword>
<evidence type="ECO:0000256" key="4">
    <source>
        <dbReference type="ARBA" id="ARBA00022691"/>
    </source>
</evidence>
<organism evidence="6 7">
    <name type="scientific">Winogradskya consettensis</name>
    <dbReference type="NCBI Taxonomy" id="113560"/>
    <lineage>
        <taxon>Bacteria</taxon>
        <taxon>Bacillati</taxon>
        <taxon>Actinomycetota</taxon>
        <taxon>Actinomycetes</taxon>
        <taxon>Micromonosporales</taxon>
        <taxon>Micromonosporaceae</taxon>
        <taxon>Winogradskya</taxon>
    </lineage>
</organism>
<dbReference type="Proteomes" id="UP000680865">
    <property type="component" value="Unassembled WGS sequence"/>
</dbReference>
<accession>A0A919SQE0</accession>
<dbReference type="CDD" id="cd02440">
    <property type="entry name" value="AdoMet_MTases"/>
    <property type="match status" value="1"/>
</dbReference>
<evidence type="ECO:0000256" key="1">
    <source>
        <dbReference type="ARBA" id="ARBA00010815"/>
    </source>
</evidence>
<dbReference type="GO" id="GO:0008610">
    <property type="term" value="P:lipid biosynthetic process"/>
    <property type="evidence" value="ECO:0007669"/>
    <property type="project" value="InterPro"/>
</dbReference>
<proteinExistence type="inferred from homology"/>
<name>A0A919SQE0_9ACTN</name>
<dbReference type="GO" id="GO:0032259">
    <property type="term" value="P:methylation"/>
    <property type="evidence" value="ECO:0007669"/>
    <property type="project" value="UniProtKB-KW"/>
</dbReference>
<dbReference type="PANTHER" id="PTHR43667">
    <property type="entry name" value="CYCLOPROPANE-FATTY-ACYL-PHOSPHOLIPID SYNTHASE"/>
    <property type="match status" value="1"/>
</dbReference>
<keyword evidence="4" id="KW-0949">S-adenosyl-L-methionine</keyword>
<evidence type="ECO:0000313" key="7">
    <source>
        <dbReference type="Proteomes" id="UP000680865"/>
    </source>
</evidence>
<gene>
    <name evidence="6" type="primary">cfa_2</name>
    <name evidence="6" type="ORF">Aco04nite_46850</name>
</gene>